<name>L9JAK5_TUPCH</name>
<evidence type="ECO:0000256" key="4">
    <source>
        <dbReference type="ARBA" id="ARBA00002760"/>
    </source>
</evidence>
<dbReference type="Pfam" id="PF16363">
    <property type="entry name" value="GDP_Man_Dehyd"/>
    <property type="match status" value="1"/>
</dbReference>
<evidence type="ECO:0000256" key="10">
    <source>
        <dbReference type="ARBA" id="ARBA00013189"/>
    </source>
</evidence>
<evidence type="ECO:0000259" key="19">
    <source>
        <dbReference type="PROSITE" id="PS50991"/>
    </source>
</evidence>
<evidence type="ECO:0000313" key="20">
    <source>
        <dbReference type="EMBL" id="ELW47615.1"/>
    </source>
</evidence>
<sequence length="682" mass="73461">MATVRRVLPWQLVGLASLRAVSTSSVGTFPKQVKIVEVGPRDGLQNEKNIVPTSVKIKLIDMLSEAGLPVIEATSFVSPKWVPQMADHTEVLKGIQKFPGVSYPVLTPNAKGFEAAVAAGAKEVSVFGAASELFTRKNINCSVDESLQRFDVVLKAAQAAGVSVRGYVSCVLGCPYEGKIAPAKVAEVSKKLYSMGCYEISLGDTIGVGTPGAMKDMLSAVMHEVPVAALAVHCHDTYGQALANTLMALQMGVSVVDSSVAGIGGCPYAQGASGNLATEDLVYMLAGLGVHTGGGAHLAVDSAKATSQPADPERILSSRREWWGWPGHWRTRGAMAEKVLVTGGAGYIGSHTVLELLEAGYSPVVVDNFHNAIRGGDSMPESLRRVQELTGRTVEFEEMDILDQAALRRLFEKHSFMAVIHFAGLKAVGESVQKPLDYYRVNLTGTIQLLEIMRAHGVKNLVFSSSATVYGTPQYLPLDEAHPTGGCTNPYGKSKFFIEEMIRDLCQADKAWNAVLLRYFNPTGAHASGCIGEDPQGIPNNLMPYVSQVAIGRREALNVFGNDYDTEDGTGVRDYIHVVDLAKGHIAALRKLKEQCGCRIYNLGTGTGYSVLQMVRAMEKASGKKIPYKVVARREGDVAACYADPRLAHEELGWTAALGLDRMCEDLWRWQKQNPLGFGAQA</sequence>
<keyword evidence="15" id="KW-0456">Lyase</keyword>
<evidence type="ECO:0000256" key="9">
    <source>
        <dbReference type="ARBA" id="ARBA00013175"/>
    </source>
</evidence>
<dbReference type="InParanoid" id="L9JAK5"/>
<evidence type="ECO:0000256" key="7">
    <source>
        <dbReference type="ARBA" id="ARBA00009405"/>
    </source>
</evidence>
<evidence type="ECO:0000256" key="5">
    <source>
        <dbReference type="ARBA" id="ARBA00004947"/>
    </source>
</evidence>
<dbReference type="FunCoup" id="L9JAK5">
    <property type="interactions" value="422"/>
</dbReference>
<dbReference type="GO" id="GO:0003978">
    <property type="term" value="F:UDP-glucose 4-epimerase activity"/>
    <property type="evidence" value="ECO:0007669"/>
    <property type="project" value="UniProtKB-EC"/>
</dbReference>
<dbReference type="InterPro" id="IPR036291">
    <property type="entry name" value="NAD(P)-bd_dom_sf"/>
</dbReference>
<dbReference type="AlphaFoldDB" id="L9JAK5"/>
<evidence type="ECO:0000256" key="18">
    <source>
        <dbReference type="SAM" id="SignalP"/>
    </source>
</evidence>
<dbReference type="Pfam" id="PF00682">
    <property type="entry name" value="HMGL-like"/>
    <property type="match status" value="1"/>
</dbReference>
<keyword evidence="18" id="KW-0732">Signal</keyword>
<keyword evidence="21" id="KW-1185">Reference proteome</keyword>
<dbReference type="Gene3D" id="3.20.20.70">
    <property type="entry name" value="Aldolase class I"/>
    <property type="match status" value="1"/>
</dbReference>
<evidence type="ECO:0000256" key="16">
    <source>
        <dbReference type="ARBA" id="ARBA00031827"/>
    </source>
</evidence>
<dbReference type="eggNOG" id="KOG1371">
    <property type="taxonomic scope" value="Eukaryota"/>
</dbReference>
<protein>
    <recommendedName>
        <fullName evidence="16">UDP-N-acetylglucosamine 4-epimerase</fullName>
        <ecNumber evidence="8">4.1.3.4</ecNumber>
        <ecNumber evidence="10">5.1.3.2</ecNumber>
        <ecNumber evidence="9">5.1.3.7</ecNumber>
    </recommendedName>
</protein>
<dbReference type="EMBL" id="KB321095">
    <property type="protein sequence ID" value="ELW47615.1"/>
    <property type="molecule type" value="Genomic_DNA"/>
</dbReference>
<dbReference type="GO" id="GO:0004419">
    <property type="term" value="F:hydroxymethylglutaryl-CoA lyase activity"/>
    <property type="evidence" value="ECO:0007669"/>
    <property type="project" value="UniProtKB-EC"/>
</dbReference>
<dbReference type="Gene3D" id="3.40.50.720">
    <property type="entry name" value="NAD(P)-binding Rossmann-like Domain"/>
    <property type="match status" value="1"/>
</dbReference>
<dbReference type="PROSITE" id="PS50991">
    <property type="entry name" value="PYR_CT"/>
    <property type="match status" value="1"/>
</dbReference>
<dbReference type="GO" id="GO:0033499">
    <property type="term" value="P:galactose catabolic process via UDP-galactose, Leloir pathway"/>
    <property type="evidence" value="ECO:0007669"/>
    <property type="project" value="TreeGrafter"/>
</dbReference>
<dbReference type="Proteomes" id="UP000011518">
    <property type="component" value="Unassembled WGS sequence"/>
</dbReference>
<evidence type="ECO:0000256" key="1">
    <source>
        <dbReference type="ARBA" id="ARBA00000014"/>
    </source>
</evidence>
<reference evidence="21" key="1">
    <citation type="submission" date="2012-07" db="EMBL/GenBank/DDBJ databases">
        <title>Genome of the Chinese tree shrew, a rising model animal genetically related to primates.</title>
        <authorList>
            <person name="Zhang G."/>
            <person name="Fan Y."/>
            <person name="Yao Y."/>
            <person name="Huang Z."/>
        </authorList>
    </citation>
    <scope>NUCLEOTIDE SEQUENCE [LARGE SCALE GENOMIC DNA]</scope>
</reference>
<comment type="pathway">
    <text evidence="5">Carbohydrate metabolism; galactose metabolism.</text>
</comment>
<organism evidence="20 21">
    <name type="scientific">Tupaia chinensis</name>
    <name type="common">Chinese tree shrew</name>
    <name type="synonym">Tupaia belangeri chinensis</name>
    <dbReference type="NCBI Taxonomy" id="246437"/>
    <lineage>
        <taxon>Eukaryota</taxon>
        <taxon>Metazoa</taxon>
        <taxon>Chordata</taxon>
        <taxon>Craniata</taxon>
        <taxon>Vertebrata</taxon>
        <taxon>Euteleostomi</taxon>
        <taxon>Mammalia</taxon>
        <taxon>Eutheria</taxon>
        <taxon>Euarchontoglires</taxon>
        <taxon>Scandentia</taxon>
        <taxon>Tupaiidae</taxon>
        <taxon>Tupaia</taxon>
    </lineage>
</organism>
<gene>
    <name evidence="20" type="ORF">TREES_T100021874</name>
</gene>
<keyword evidence="13" id="KW-0119">Carbohydrate metabolism</keyword>
<dbReference type="EC" id="4.1.3.4" evidence="8"/>
<dbReference type="PANTHER" id="PTHR43725">
    <property type="entry name" value="UDP-GLUCOSE 4-EPIMERASE"/>
    <property type="match status" value="1"/>
</dbReference>
<dbReference type="EC" id="5.1.3.2" evidence="10"/>
<dbReference type="NCBIfam" id="TIGR01179">
    <property type="entry name" value="galE"/>
    <property type="match status" value="1"/>
</dbReference>
<feature type="signal peptide" evidence="18">
    <location>
        <begin position="1"/>
        <end position="23"/>
    </location>
</feature>
<comment type="catalytic activity">
    <reaction evidence="17">
        <text>(3S)-3-hydroxy-3-methylglutaryl-CoA = acetoacetate + acetyl-CoA</text>
        <dbReference type="Rhea" id="RHEA:24404"/>
        <dbReference type="ChEBI" id="CHEBI:13705"/>
        <dbReference type="ChEBI" id="CHEBI:43074"/>
        <dbReference type="ChEBI" id="CHEBI:57288"/>
        <dbReference type="EC" id="4.1.3.4"/>
    </reaction>
</comment>
<dbReference type="CDD" id="cd05247">
    <property type="entry name" value="UDP_G4E_1_SDR_e"/>
    <property type="match status" value="1"/>
</dbReference>
<comment type="pathway">
    <text evidence="6">Metabolic intermediate metabolism; (S)-3-hydroxy-3-methylglutaryl-CoA degradation; acetoacetate from (S)-3-hydroxy-3-methylglutaryl-CoA: step 1/1.</text>
</comment>
<dbReference type="InterPro" id="IPR013785">
    <property type="entry name" value="Aldolase_TIM"/>
</dbReference>
<evidence type="ECO:0000256" key="13">
    <source>
        <dbReference type="ARBA" id="ARBA00023144"/>
    </source>
</evidence>
<dbReference type="GO" id="GO:0003974">
    <property type="term" value="F:UDP-N-acetylglucosamine 4-epimerase activity"/>
    <property type="evidence" value="ECO:0007669"/>
    <property type="project" value="UniProtKB-EC"/>
</dbReference>
<dbReference type="PANTHER" id="PTHR43725:SF47">
    <property type="entry name" value="UDP-GLUCOSE 4-EPIMERASE"/>
    <property type="match status" value="1"/>
</dbReference>
<keyword evidence="13" id="KW-0299">Galactose metabolism</keyword>
<accession>L9JAK5</accession>
<proteinExistence type="inferred from homology"/>
<dbReference type="UniPathway" id="UPA00896">
    <property type="reaction ID" value="UER00863"/>
</dbReference>
<dbReference type="Gene3D" id="3.90.25.10">
    <property type="entry name" value="UDP-galactose 4-epimerase, domain 1"/>
    <property type="match status" value="1"/>
</dbReference>
<keyword evidence="11" id="KW-0479">Metal-binding</keyword>
<evidence type="ECO:0000256" key="3">
    <source>
        <dbReference type="ARBA" id="ARBA00001911"/>
    </source>
</evidence>
<dbReference type="SUPFAM" id="SSF51569">
    <property type="entry name" value="Aldolase"/>
    <property type="match status" value="1"/>
</dbReference>
<feature type="domain" description="Pyruvate carboxyltransferase" evidence="19">
    <location>
        <begin position="33"/>
        <end position="300"/>
    </location>
</feature>
<dbReference type="GO" id="GO:0046872">
    <property type="term" value="F:metal ion binding"/>
    <property type="evidence" value="ECO:0007669"/>
    <property type="project" value="UniProtKB-KW"/>
</dbReference>
<reference evidence="21" key="2">
    <citation type="journal article" date="2013" name="Nat. Commun.">
        <title>Genome of the Chinese tree shrew.</title>
        <authorList>
            <person name="Fan Y."/>
            <person name="Huang Z.Y."/>
            <person name="Cao C.C."/>
            <person name="Chen C.S."/>
            <person name="Chen Y.X."/>
            <person name="Fan D.D."/>
            <person name="He J."/>
            <person name="Hou H.L."/>
            <person name="Hu L."/>
            <person name="Hu X.T."/>
            <person name="Jiang X.T."/>
            <person name="Lai R."/>
            <person name="Lang Y.S."/>
            <person name="Liang B."/>
            <person name="Liao S.G."/>
            <person name="Mu D."/>
            <person name="Ma Y.Y."/>
            <person name="Niu Y.Y."/>
            <person name="Sun X.Q."/>
            <person name="Xia J.Q."/>
            <person name="Xiao J."/>
            <person name="Xiong Z.Q."/>
            <person name="Xu L."/>
            <person name="Yang L."/>
            <person name="Zhang Y."/>
            <person name="Zhao W."/>
            <person name="Zhao X.D."/>
            <person name="Zheng Y.T."/>
            <person name="Zhou J.M."/>
            <person name="Zhu Y.B."/>
            <person name="Zhang G.J."/>
            <person name="Wang J."/>
            <person name="Yao Y.G."/>
        </authorList>
    </citation>
    <scope>NUCLEOTIDE SEQUENCE [LARGE SCALE GENOMIC DNA]</scope>
</reference>
<comment type="function">
    <text evidence="4">Catalyzes two distinct but analogous reactions: the reversible epimerization of UDP-glucose to UDP-galactose and the reversible epimerization of UDP-N-acetylglucosamine to UDP-N-acetylgalactosamine. The reaction with UDP-Gal plays a critical role in the Leloir pathway of galactose catabolism in which galactose is converted to the glycolytic intermediate glucose 6-phosphate. It contributes to the catabolism of dietary galactose and enables the endogenous biosynthesis of both UDP-Gal and UDP-GalNAc when exogenous sources are limited. Both UDP-sugar interconversions are important in the synthesis of glycoproteins and glycolipids.</text>
</comment>
<evidence type="ECO:0000256" key="8">
    <source>
        <dbReference type="ARBA" id="ARBA00012910"/>
    </source>
</evidence>
<evidence type="ECO:0000256" key="15">
    <source>
        <dbReference type="ARBA" id="ARBA00023239"/>
    </source>
</evidence>
<comment type="catalytic activity">
    <reaction evidence="1">
        <text>UDP-N-acetyl-alpha-D-glucosamine = UDP-N-acetyl-alpha-D-galactosamine</text>
        <dbReference type="Rhea" id="RHEA:20517"/>
        <dbReference type="ChEBI" id="CHEBI:57705"/>
        <dbReference type="ChEBI" id="CHEBI:67138"/>
        <dbReference type="EC" id="5.1.3.7"/>
    </reaction>
</comment>
<dbReference type="NCBIfam" id="NF004283">
    <property type="entry name" value="PRK05692.1"/>
    <property type="match status" value="1"/>
</dbReference>
<comment type="cofactor">
    <cofactor evidence="3">
        <name>NAD(+)</name>
        <dbReference type="ChEBI" id="CHEBI:57540"/>
    </cofactor>
</comment>
<evidence type="ECO:0000313" key="21">
    <source>
        <dbReference type="Proteomes" id="UP000011518"/>
    </source>
</evidence>
<dbReference type="InterPro" id="IPR000891">
    <property type="entry name" value="PYR_CT"/>
</dbReference>
<dbReference type="InterPro" id="IPR016040">
    <property type="entry name" value="NAD(P)-bd_dom"/>
</dbReference>
<dbReference type="NCBIfam" id="NF007956">
    <property type="entry name" value="PRK10675.1"/>
    <property type="match status" value="1"/>
</dbReference>
<evidence type="ECO:0000256" key="11">
    <source>
        <dbReference type="ARBA" id="ARBA00022723"/>
    </source>
</evidence>
<dbReference type="EC" id="5.1.3.7" evidence="9"/>
<evidence type="ECO:0000256" key="14">
    <source>
        <dbReference type="ARBA" id="ARBA00023235"/>
    </source>
</evidence>
<dbReference type="STRING" id="246437.L9JAK5"/>
<evidence type="ECO:0000256" key="6">
    <source>
        <dbReference type="ARBA" id="ARBA00005143"/>
    </source>
</evidence>
<dbReference type="InterPro" id="IPR005886">
    <property type="entry name" value="UDP_G4E"/>
</dbReference>
<dbReference type="CDD" id="cd07938">
    <property type="entry name" value="DRE_TIM_HMGL"/>
    <property type="match status" value="1"/>
</dbReference>
<keyword evidence="12" id="KW-0520">NAD</keyword>
<dbReference type="SUPFAM" id="SSF51735">
    <property type="entry name" value="NAD(P)-binding Rossmann-fold domains"/>
    <property type="match status" value="1"/>
</dbReference>
<feature type="chain" id="PRO_5003999531" description="UDP-N-acetylglucosamine 4-epimerase" evidence="18">
    <location>
        <begin position="24"/>
        <end position="682"/>
    </location>
</feature>
<evidence type="ECO:0000256" key="2">
    <source>
        <dbReference type="ARBA" id="ARBA00000083"/>
    </source>
</evidence>
<evidence type="ECO:0000256" key="17">
    <source>
        <dbReference type="ARBA" id="ARBA00049877"/>
    </source>
</evidence>
<evidence type="ECO:0000256" key="12">
    <source>
        <dbReference type="ARBA" id="ARBA00023027"/>
    </source>
</evidence>
<dbReference type="FunFam" id="3.20.20.70:FF:000038">
    <property type="entry name" value="Hydroxymethylglutaryl-CoA lyase, mitochondrial"/>
    <property type="match status" value="1"/>
</dbReference>
<comment type="catalytic activity">
    <reaction evidence="2">
        <text>UDP-alpha-D-glucose = UDP-alpha-D-galactose</text>
        <dbReference type="Rhea" id="RHEA:22168"/>
        <dbReference type="ChEBI" id="CHEBI:58885"/>
        <dbReference type="ChEBI" id="CHEBI:66914"/>
        <dbReference type="EC" id="5.1.3.2"/>
    </reaction>
</comment>
<keyword evidence="14" id="KW-0413">Isomerase</keyword>
<comment type="similarity">
    <text evidence="7">Belongs to the HMG-CoA lyase family.</text>
</comment>
<dbReference type="GO" id="GO:0005829">
    <property type="term" value="C:cytosol"/>
    <property type="evidence" value="ECO:0007669"/>
    <property type="project" value="TreeGrafter"/>
</dbReference>